<organism evidence="3 4">
    <name type="scientific">Paenibacillus selenitireducens</name>
    <dbReference type="NCBI Taxonomy" id="1324314"/>
    <lineage>
        <taxon>Bacteria</taxon>
        <taxon>Bacillati</taxon>
        <taxon>Bacillota</taxon>
        <taxon>Bacilli</taxon>
        <taxon>Bacillales</taxon>
        <taxon>Paenibacillaceae</taxon>
        <taxon>Paenibacillus</taxon>
    </lineage>
</organism>
<dbReference type="InterPro" id="IPR013783">
    <property type="entry name" value="Ig-like_fold"/>
</dbReference>
<dbReference type="Proteomes" id="UP000190188">
    <property type="component" value="Unassembled WGS sequence"/>
</dbReference>
<feature type="compositionally biased region" description="Low complexity" evidence="1">
    <location>
        <begin position="795"/>
        <end position="814"/>
    </location>
</feature>
<name>A0A1T2X3B8_9BACL</name>
<dbReference type="PANTHER" id="PTHR43308">
    <property type="entry name" value="OUTER MEMBRANE PROTEIN ALPHA-RELATED"/>
    <property type="match status" value="1"/>
</dbReference>
<dbReference type="Pfam" id="PF20578">
    <property type="entry name" value="aBig_2"/>
    <property type="match status" value="1"/>
</dbReference>
<dbReference type="Gene3D" id="2.60.40.10">
    <property type="entry name" value="Immunoglobulins"/>
    <property type="match status" value="1"/>
</dbReference>
<dbReference type="PROSITE" id="PS51272">
    <property type="entry name" value="SLH"/>
    <property type="match status" value="3"/>
</dbReference>
<feature type="domain" description="SLH" evidence="2">
    <location>
        <begin position="1082"/>
        <end position="1140"/>
    </location>
</feature>
<dbReference type="InterPro" id="IPR051465">
    <property type="entry name" value="Cell_Envelope_Struct_Comp"/>
</dbReference>
<gene>
    <name evidence="3" type="ORF">BVG16_24415</name>
</gene>
<sequence length="1140" mass="123684">MSFFGSAIPMASVSAKATEVPTQSPRSNATGQWMSGEFHVHTFESDDAQISLEDALDHAFDTYGFDWIATANHLRSSKRDDTGADIPGGPIPFSKGAMEYEVPKIKQLQAQGKYAGKTIFSGFEWDMPSHEHVSVGILGNEPNSEATLKAANQFEYLFTNRDKTWFDPADVAVWDQQGKRAYTTHADALTAVQWLKDRYAETSYMILNHPSRIVGKYTIADIRDLNNAAPDIVFGMEGMIGGQMEPDRGGYNTAYNTANPTENTNYKNRSYGGTDYMVAKVGGVWDALLGDGRRFWNFANSDFHFKIRGPYSSGYWPGEYSKNYTWTEGRDMQSILNGMRSGKSFSVYGDLINALDFNVASNGVKEDMGGDLKVTEGDDLQLTIRFKSPAKNNYESPVDSGTSANAAPQVDHVDLIAGDVSEKAEPGTEAYNKDTNDSTKVIATFTSKDWTVDSEGYNVIQYDLKSVDKNQYFRLRGTNLGMNVEGETQDGNPLLDPITNQADDNTRFNAINDRNYHDLWFYSNPVFVTVAPDDEQAVQDTLQALDLGDLSNVTADISLPIIGERGTRIDWTSSEPTIITNDGKWVAQPANNSLVTLTATIMRGEAKRTKTFFALVQGVDPSTVQLRNAMMTADGLPYPNSSWTNQTVTASVYADVYAPSTSAVIELSLDGGENYQPYASHEALEFAQEGEHSLLFRATDDLGNQTVLPLVVKIDKTLPVISLVGSPSMTLTVGDTYREPGAKVTDAVGVPGEVTVTGDVNTSVAGTYVLHYHAADAAGNQAVEVQRTIHVVSQTGGTKPPTGDGSSTGGTIPTAPTPEVTQPLPSAQVDVSAAVGAKGSIPNVVQWVIPQGAVTADGKMNIAVLNEEQAPSTGAQTVLSPIIALTSTSNPTLSKPMTLTLHYDADKLATGQKPAVYYYNAAIHSWIYVGGSLNADGTITVDRKKLETFAVFGYEPIVFADMNGHWAKTSIDRLTGMQAIRGYEDHLFHPNDQVTRAQFASIFAKALGLQASGNALVFNDTDEIPTWAKSDIAALVEAGWISGYKENGQVSFKPDQVITRAEIAVMLNQALHLDSQSAGDATSQFKDVSQIPSWTHASVNSLVQSGIIQGYEDQSFRANSHATRAEAAVMMNKLLDALNR</sequence>
<feature type="domain" description="SLH" evidence="2">
    <location>
        <begin position="1015"/>
        <end position="1081"/>
    </location>
</feature>
<dbReference type="SUPFAM" id="SSF89550">
    <property type="entry name" value="PHP domain-like"/>
    <property type="match status" value="1"/>
</dbReference>
<feature type="region of interest" description="Disordered" evidence="1">
    <location>
        <begin position="793"/>
        <end position="823"/>
    </location>
</feature>
<dbReference type="Gene3D" id="3.20.20.140">
    <property type="entry name" value="Metal-dependent hydrolases"/>
    <property type="match status" value="1"/>
</dbReference>
<feature type="domain" description="SLH" evidence="2">
    <location>
        <begin position="954"/>
        <end position="1014"/>
    </location>
</feature>
<dbReference type="Pfam" id="PF00395">
    <property type="entry name" value="SLH"/>
    <property type="match status" value="3"/>
</dbReference>
<dbReference type="InterPro" id="IPR001119">
    <property type="entry name" value="SLH_dom"/>
</dbReference>
<reference evidence="3 4" key="1">
    <citation type="submission" date="2017-01" db="EMBL/GenBank/DDBJ databases">
        <title>Genome analysis of Paenibacillus selenitrireducens ES3-24.</title>
        <authorList>
            <person name="Xu D."/>
            <person name="Yao R."/>
            <person name="Zheng S."/>
        </authorList>
    </citation>
    <scope>NUCLEOTIDE SEQUENCE [LARGE SCALE GENOMIC DNA]</scope>
    <source>
        <strain evidence="3 4">ES3-24</strain>
    </source>
</reference>
<keyword evidence="4" id="KW-1185">Reference proteome</keyword>
<evidence type="ECO:0000313" key="3">
    <source>
        <dbReference type="EMBL" id="OPA74364.1"/>
    </source>
</evidence>
<protein>
    <submittedName>
        <fullName evidence="3">S-layer protein</fullName>
    </submittedName>
</protein>
<dbReference type="Pfam" id="PF16403">
    <property type="entry name" value="Bact_surface_Ig-like"/>
    <property type="match status" value="1"/>
</dbReference>
<dbReference type="InterPro" id="IPR032179">
    <property type="entry name" value="Cry22Aa_Ig-like"/>
</dbReference>
<evidence type="ECO:0000313" key="4">
    <source>
        <dbReference type="Proteomes" id="UP000190188"/>
    </source>
</evidence>
<evidence type="ECO:0000259" key="2">
    <source>
        <dbReference type="PROSITE" id="PS51272"/>
    </source>
</evidence>
<proteinExistence type="predicted"/>
<dbReference type="InterPro" id="IPR046780">
    <property type="entry name" value="aBig_2"/>
</dbReference>
<dbReference type="InterPro" id="IPR016195">
    <property type="entry name" value="Pol/histidinol_Pase-like"/>
</dbReference>
<dbReference type="EMBL" id="MSZX01000011">
    <property type="protein sequence ID" value="OPA74364.1"/>
    <property type="molecule type" value="Genomic_DNA"/>
</dbReference>
<dbReference type="STRING" id="1324314.BVG16_24415"/>
<accession>A0A1T2X3B8</accession>
<comment type="caution">
    <text evidence="3">The sequence shown here is derived from an EMBL/GenBank/DDBJ whole genome shotgun (WGS) entry which is preliminary data.</text>
</comment>
<dbReference type="AlphaFoldDB" id="A0A1T2X3B8"/>
<evidence type="ECO:0000256" key="1">
    <source>
        <dbReference type="SAM" id="MobiDB-lite"/>
    </source>
</evidence>